<evidence type="ECO:0000313" key="2">
    <source>
        <dbReference type="Proteomes" id="UP001152795"/>
    </source>
</evidence>
<dbReference type="EMBL" id="CACRXK020001087">
    <property type="protein sequence ID" value="CAB3986886.1"/>
    <property type="molecule type" value="Genomic_DNA"/>
</dbReference>
<sequence length="113" mass="12583">MSEGMGDVKLVADLNVKLNLHGIKITGSITDGCIITAMEDDVDTRRRNVEQFKFEKGEKPEAAAEWRADLDKEIGKTNEAITSPKNAITEVTTNQIGVREKEHALKEKESKEQ</sequence>
<keyword evidence="2" id="KW-1185">Reference proteome</keyword>
<organism evidence="1 2">
    <name type="scientific">Paramuricea clavata</name>
    <name type="common">Red gorgonian</name>
    <name type="synonym">Violescent sea-whip</name>
    <dbReference type="NCBI Taxonomy" id="317549"/>
    <lineage>
        <taxon>Eukaryota</taxon>
        <taxon>Metazoa</taxon>
        <taxon>Cnidaria</taxon>
        <taxon>Anthozoa</taxon>
        <taxon>Octocorallia</taxon>
        <taxon>Malacalcyonacea</taxon>
        <taxon>Plexauridae</taxon>
        <taxon>Paramuricea</taxon>
    </lineage>
</organism>
<comment type="caution">
    <text evidence="1">The sequence shown here is derived from an EMBL/GenBank/DDBJ whole genome shotgun (WGS) entry which is preliminary data.</text>
</comment>
<protein>
    <submittedName>
        <fullName evidence="1">Uncharacterized protein</fullName>
    </submittedName>
</protein>
<proteinExistence type="predicted"/>
<accession>A0A7D9DKH2</accession>
<evidence type="ECO:0000313" key="1">
    <source>
        <dbReference type="EMBL" id="CAB3986886.1"/>
    </source>
</evidence>
<name>A0A7D9DKH2_PARCT</name>
<gene>
    <name evidence="1" type="ORF">PACLA_8A032203</name>
</gene>
<dbReference type="AlphaFoldDB" id="A0A7D9DKH2"/>
<dbReference type="Proteomes" id="UP001152795">
    <property type="component" value="Unassembled WGS sequence"/>
</dbReference>
<reference evidence="1" key="1">
    <citation type="submission" date="2020-04" db="EMBL/GenBank/DDBJ databases">
        <authorList>
            <person name="Alioto T."/>
            <person name="Alioto T."/>
            <person name="Gomez Garrido J."/>
        </authorList>
    </citation>
    <scope>NUCLEOTIDE SEQUENCE</scope>
    <source>
        <strain evidence="1">A484AB</strain>
    </source>
</reference>